<feature type="compositionally biased region" description="Basic and acidic residues" evidence="1">
    <location>
        <begin position="382"/>
        <end position="410"/>
    </location>
</feature>
<feature type="compositionally biased region" description="Polar residues" evidence="1">
    <location>
        <begin position="135"/>
        <end position="146"/>
    </location>
</feature>
<protein>
    <submittedName>
        <fullName evidence="2">Uncharacterized protein</fullName>
    </submittedName>
</protein>
<evidence type="ECO:0000313" key="3">
    <source>
        <dbReference type="Proteomes" id="UP000186922"/>
    </source>
</evidence>
<organism evidence="2 3">
    <name type="scientific">Ramazzottius varieornatus</name>
    <name type="common">Water bear</name>
    <name type="synonym">Tardigrade</name>
    <dbReference type="NCBI Taxonomy" id="947166"/>
    <lineage>
        <taxon>Eukaryota</taxon>
        <taxon>Metazoa</taxon>
        <taxon>Ecdysozoa</taxon>
        <taxon>Tardigrada</taxon>
        <taxon>Eutardigrada</taxon>
        <taxon>Parachela</taxon>
        <taxon>Hypsibioidea</taxon>
        <taxon>Ramazzottiidae</taxon>
        <taxon>Ramazzottius</taxon>
    </lineage>
</organism>
<feature type="compositionally biased region" description="Polar residues" evidence="1">
    <location>
        <begin position="86"/>
        <end position="127"/>
    </location>
</feature>
<dbReference type="OrthoDB" id="10684041at2759"/>
<dbReference type="EMBL" id="BDGG01000003">
    <property type="protein sequence ID" value="GAU96076.1"/>
    <property type="molecule type" value="Genomic_DNA"/>
</dbReference>
<proteinExistence type="predicted"/>
<feature type="region of interest" description="Disordered" evidence="1">
    <location>
        <begin position="29"/>
        <end position="415"/>
    </location>
</feature>
<evidence type="ECO:0000256" key="1">
    <source>
        <dbReference type="SAM" id="MobiDB-lite"/>
    </source>
</evidence>
<feature type="compositionally biased region" description="Low complexity" evidence="1">
    <location>
        <begin position="220"/>
        <end position="242"/>
    </location>
</feature>
<feature type="compositionally biased region" description="Polar residues" evidence="1">
    <location>
        <begin position="252"/>
        <end position="296"/>
    </location>
</feature>
<comment type="caution">
    <text evidence="2">The sequence shown here is derived from an EMBL/GenBank/DDBJ whole genome shotgun (WGS) entry which is preliminary data.</text>
</comment>
<sequence>MFSTKLAQTLQSSSRLLRAVSLTESRALFASKAAGSPSGESGRDVRDVGTQKVNVPVGEATKKADKVGGKGAGAASQRGHEEVSGGKQQTGTNMQQKRSFTMSASTNKDKSSPNSSSMGTESGSFISQEAKKNINPGTHSENQTGGYKNLDFYPEKPGVDPFSAANRQRGGQQSSGAGGQYDTHKNPSQTGRQAEERYMDEAMTSKPGPLVDGPSDKSAQKGSSSFQSGGHQSQQSGQSSQQGGPGKGWKDTGSQSGKRSFSTSTISWTVTPAGKGTSSTGGQPAGQGTTKPTGNDTGLKGTERQRTGDDKHGKDNKKTPPSIDVGLGEINTGKSKSQTTGGKRGMATSASSSGDKTTGGKREGPGPGTKKAESIGNAEFGGEDHKGGDRRAQHAEFDSQEQRVEVDKASRKPPSIHGAIDAVKEAVTGAATAAKGAAAGAKDAMGKAQQAVGTAAPKAKNK</sequence>
<dbReference type="AlphaFoldDB" id="A0A1D1V2M9"/>
<feature type="compositionally biased region" description="Polar residues" evidence="1">
    <location>
        <begin position="332"/>
        <end position="341"/>
    </location>
</feature>
<dbReference type="Proteomes" id="UP000186922">
    <property type="component" value="Unassembled WGS sequence"/>
</dbReference>
<name>A0A1D1V2M9_RAMVA</name>
<gene>
    <name evidence="2" type="primary">RvY_07570-1</name>
    <name evidence="2" type="synonym">RvY_07570.1</name>
    <name evidence="2" type="ORF">RvY_07570</name>
</gene>
<evidence type="ECO:0000313" key="2">
    <source>
        <dbReference type="EMBL" id="GAU96076.1"/>
    </source>
</evidence>
<reference evidence="2 3" key="1">
    <citation type="journal article" date="2016" name="Nat. Commun.">
        <title>Extremotolerant tardigrade genome and improved radiotolerance of human cultured cells by tardigrade-unique protein.</title>
        <authorList>
            <person name="Hashimoto T."/>
            <person name="Horikawa D.D."/>
            <person name="Saito Y."/>
            <person name="Kuwahara H."/>
            <person name="Kozuka-Hata H."/>
            <person name="Shin-I T."/>
            <person name="Minakuchi Y."/>
            <person name="Ohishi K."/>
            <person name="Motoyama A."/>
            <person name="Aizu T."/>
            <person name="Enomoto A."/>
            <person name="Kondo K."/>
            <person name="Tanaka S."/>
            <person name="Hara Y."/>
            <person name="Koshikawa S."/>
            <person name="Sagara H."/>
            <person name="Miura T."/>
            <person name="Yokobori S."/>
            <person name="Miyagawa K."/>
            <person name="Suzuki Y."/>
            <person name="Kubo T."/>
            <person name="Oyama M."/>
            <person name="Kohara Y."/>
            <person name="Fujiyama A."/>
            <person name="Arakawa K."/>
            <person name="Katayama T."/>
            <person name="Toyoda A."/>
            <person name="Kunieda T."/>
        </authorList>
    </citation>
    <scope>NUCLEOTIDE SEQUENCE [LARGE SCALE GENOMIC DNA]</scope>
    <source>
        <strain evidence="2 3">YOKOZUNA-1</strain>
    </source>
</reference>
<feature type="compositionally biased region" description="Basic and acidic residues" evidence="1">
    <location>
        <begin position="301"/>
        <end position="318"/>
    </location>
</feature>
<keyword evidence="3" id="KW-1185">Reference proteome</keyword>
<accession>A0A1D1V2M9</accession>